<name>A0A0G0WKZ7_9BACT</name>
<evidence type="ECO:0000313" key="2">
    <source>
        <dbReference type="EMBL" id="KKS12747.1"/>
    </source>
</evidence>
<feature type="domain" description="Smf/DprA SLOG" evidence="1">
    <location>
        <begin position="39"/>
        <end position="196"/>
    </location>
</feature>
<organism evidence="2 3">
    <name type="scientific">Candidatus Yanofskybacteria bacterium GW2011_GWA1_41_6</name>
    <dbReference type="NCBI Taxonomy" id="1619020"/>
    <lineage>
        <taxon>Bacteria</taxon>
        <taxon>Candidatus Yanofskyibacteriota</taxon>
    </lineage>
</organism>
<accession>A0A0G0WKZ7</accession>
<dbReference type="Gene3D" id="3.40.50.450">
    <property type="match status" value="1"/>
</dbReference>
<dbReference type="EMBL" id="LCBQ01000034">
    <property type="protein sequence ID" value="KKS12747.1"/>
    <property type="molecule type" value="Genomic_DNA"/>
</dbReference>
<dbReference type="Pfam" id="PF02481">
    <property type="entry name" value="DNA_processg_A"/>
    <property type="match status" value="1"/>
</dbReference>
<dbReference type="AlphaFoldDB" id="A0A0G0WKZ7"/>
<dbReference type="Proteomes" id="UP000034380">
    <property type="component" value="Unassembled WGS sequence"/>
</dbReference>
<comment type="caution">
    <text evidence="2">The sequence shown here is derived from an EMBL/GenBank/DDBJ whole genome shotgun (WGS) entry which is preliminary data.</text>
</comment>
<gene>
    <name evidence="2" type="ORF">UU70_C0034G0004</name>
</gene>
<evidence type="ECO:0000313" key="3">
    <source>
        <dbReference type="Proteomes" id="UP000034380"/>
    </source>
</evidence>
<evidence type="ECO:0000259" key="1">
    <source>
        <dbReference type="Pfam" id="PF02481"/>
    </source>
</evidence>
<protein>
    <recommendedName>
        <fullName evidence="1">Smf/DprA SLOG domain-containing protein</fullName>
    </recommendedName>
</protein>
<sequence length="202" mass="22513">MTTELPQNKKESLLAGSLEELFTRLDSLKRRKGTLWFGISGSWRKTSPEIEIGVRNAVRKIIERGDGIVSGGALNVDWFATDEALKLDPEAKYIKIFLPVILELYSAHYRKRATEGVITSEQAGLLITQLEALRKANPQALIENKQNTVVDPNTYFERNTEVVNASDALVGFQVNASEGVGDTVEKTLSQNKPVFLEKHVIE</sequence>
<reference evidence="2 3" key="1">
    <citation type="journal article" date="2015" name="Nature">
        <title>rRNA introns, odd ribosomes, and small enigmatic genomes across a large radiation of phyla.</title>
        <authorList>
            <person name="Brown C.T."/>
            <person name="Hug L.A."/>
            <person name="Thomas B.C."/>
            <person name="Sharon I."/>
            <person name="Castelle C.J."/>
            <person name="Singh A."/>
            <person name="Wilkins M.J."/>
            <person name="Williams K.H."/>
            <person name="Banfield J.F."/>
        </authorList>
    </citation>
    <scope>NUCLEOTIDE SEQUENCE [LARGE SCALE GENOMIC DNA]</scope>
</reference>
<dbReference type="InterPro" id="IPR057666">
    <property type="entry name" value="DrpA_SLOG"/>
</dbReference>
<proteinExistence type="predicted"/>